<feature type="coiled-coil region" evidence="5">
    <location>
        <begin position="233"/>
        <end position="260"/>
    </location>
</feature>
<dbReference type="InterPro" id="IPR011009">
    <property type="entry name" value="Kinase-like_dom_sf"/>
</dbReference>
<keyword evidence="5" id="KW-0175">Coiled coil</keyword>
<sequence>MSSKTFEILHEKKRLKITNQVLGQGSFGTVVFAEHIENKTQFAIKIIKIDGVLDQVSEQLLQEAKAEADFLKKQTHPNIVKYEDSFQIGLHYFIVMEKCEKNLQQVIDEFEKSQSFISKEQFVNYACQTLSAIKCLHEQNYLLRDLSLKNILIDSFNQIKLCDFGLVKKIQDEKNSKAYQQSQPKGAFYYYPPELLFQVHEQEDNKKIIQDFNGDIWAFGICFFKLSGGNINLPKLYNKQEFLEKDKQQLDENLNQILLQILNYDINLRPKSIQEILLQFENIKKEMWTAEQAQILFKRYTKEKISNKLSNAFDLITICCQISQKNDIFLFQQGYIQSQLKMFHAAIKSYQNCLKVNPNQHICYYNIGNAYLEIGLFDEAIKSYQEWLKFNPKIDFFGKYYLGIAYQNNKMFNEAIKMFLECLQLDPQHFNCNLNLGSAYYKIGQMDEAKKYYCKCQKLNQNDENSSSSSFICLYNLGNIYYRQHMYLEAIQKYNECENLYSILIKNCNLDEKSFYDQCLQSSYYNLGSAYLKVKKHLESIKNYEKCIQLNKNHKNAMKQLQKLAQQNIAN</sequence>
<feature type="binding site" evidence="4">
    <location>
        <position position="45"/>
    </location>
    <ligand>
        <name>ATP</name>
        <dbReference type="ChEBI" id="CHEBI:30616"/>
    </ligand>
</feature>
<dbReference type="AlphaFoldDB" id="Q228Z2"/>
<gene>
    <name evidence="7" type="ORF">TTHERM_01466240</name>
</gene>
<dbReference type="RefSeq" id="XP_001029519.1">
    <property type="nucleotide sequence ID" value="XM_001029519.3"/>
</dbReference>
<evidence type="ECO:0000259" key="6">
    <source>
        <dbReference type="PROSITE" id="PS50011"/>
    </source>
</evidence>
<evidence type="ECO:0000256" key="3">
    <source>
        <dbReference type="PROSITE-ProRule" id="PRU00339"/>
    </source>
</evidence>
<accession>Q228Z2</accession>
<dbReference type="SUPFAM" id="SSF48452">
    <property type="entry name" value="TPR-like"/>
    <property type="match status" value="1"/>
</dbReference>
<dbReference type="PROSITE" id="PS50293">
    <property type="entry name" value="TPR_REGION"/>
    <property type="match status" value="1"/>
</dbReference>
<dbReference type="KEGG" id="tet:TTHERM_01466240"/>
<keyword evidence="4" id="KW-0067">ATP-binding</keyword>
<dbReference type="Gene3D" id="1.10.510.10">
    <property type="entry name" value="Transferase(Phosphotransferase) domain 1"/>
    <property type="match status" value="1"/>
</dbReference>
<dbReference type="PROSITE" id="PS50011">
    <property type="entry name" value="PROTEIN_KINASE_DOM"/>
    <property type="match status" value="1"/>
</dbReference>
<dbReference type="InParanoid" id="Q228Z2"/>
<dbReference type="GO" id="GO:0005524">
    <property type="term" value="F:ATP binding"/>
    <property type="evidence" value="ECO:0007669"/>
    <property type="project" value="UniProtKB-UniRule"/>
</dbReference>
<dbReference type="InterPro" id="IPR013105">
    <property type="entry name" value="TPR_2"/>
</dbReference>
<feature type="repeat" description="TPR" evidence="3">
    <location>
        <begin position="430"/>
        <end position="463"/>
    </location>
</feature>
<dbReference type="InterPro" id="IPR019734">
    <property type="entry name" value="TPR_rpt"/>
</dbReference>
<dbReference type="Pfam" id="PF07719">
    <property type="entry name" value="TPR_2"/>
    <property type="match status" value="1"/>
</dbReference>
<evidence type="ECO:0000256" key="2">
    <source>
        <dbReference type="ARBA" id="ARBA00022803"/>
    </source>
</evidence>
<dbReference type="PANTHER" id="PTHR24362:SF309">
    <property type="entry name" value="PROTEIN KINASE DOMAIN-CONTAINING PROTEIN"/>
    <property type="match status" value="1"/>
</dbReference>
<dbReference type="Proteomes" id="UP000009168">
    <property type="component" value="Unassembled WGS sequence"/>
</dbReference>
<dbReference type="PROSITE" id="PS50005">
    <property type="entry name" value="TPR"/>
    <property type="match status" value="4"/>
</dbReference>
<evidence type="ECO:0000256" key="1">
    <source>
        <dbReference type="ARBA" id="ARBA00022737"/>
    </source>
</evidence>
<feature type="repeat" description="TPR" evidence="3">
    <location>
        <begin position="396"/>
        <end position="429"/>
    </location>
</feature>
<keyword evidence="4" id="KW-0547">Nucleotide-binding</keyword>
<dbReference type="HOGENOM" id="CLU_020511_0_0_1"/>
<dbReference type="EMBL" id="GG662497">
    <property type="protein sequence ID" value="EAR81856.1"/>
    <property type="molecule type" value="Genomic_DNA"/>
</dbReference>
<evidence type="ECO:0000256" key="4">
    <source>
        <dbReference type="PROSITE-ProRule" id="PRU10141"/>
    </source>
</evidence>
<feature type="repeat" description="TPR" evidence="3">
    <location>
        <begin position="361"/>
        <end position="394"/>
    </location>
</feature>
<dbReference type="eggNOG" id="KOG4626">
    <property type="taxonomic scope" value="Eukaryota"/>
</dbReference>
<keyword evidence="8" id="KW-1185">Reference proteome</keyword>
<dbReference type="Pfam" id="PF13424">
    <property type="entry name" value="TPR_12"/>
    <property type="match status" value="1"/>
</dbReference>
<dbReference type="PROSITE" id="PS00107">
    <property type="entry name" value="PROTEIN_KINASE_ATP"/>
    <property type="match status" value="1"/>
</dbReference>
<dbReference type="InterPro" id="IPR017441">
    <property type="entry name" value="Protein_kinase_ATP_BS"/>
</dbReference>
<name>Q228Z2_TETTS</name>
<keyword evidence="1" id="KW-0677">Repeat</keyword>
<dbReference type="PANTHER" id="PTHR24362">
    <property type="entry name" value="SERINE/THREONINE-PROTEIN KINASE NEK"/>
    <property type="match status" value="1"/>
</dbReference>
<organism evidence="7 8">
    <name type="scientific">Tetrahymena thermophila (strain SB210)</name>
    <dbReference type="NCBI Taxonomy" id="312017"/>
    <lineage>
        <taxon>Eukaryota</taxon>
        <taxon>Sar</taxon>
        <taxon>Alveolata</taxon>
        <taxon>Ciliophora</taxon>
        <taxon>Intramacronucleata</taxon>
        <taxon>Oligohymenophorea</taxon>
        <taxon>Hymenostomatida</taxon>
        <taxon>Tetrahymenina</taxon>
        <taxon>Tetrahymenidae</taxon>
        <taxon>Tetrahymena</taxon>
    </lineage>
</organism>
<reference evidence="8" key="1">
    <citation type="journal article" date="2006" name="PLoS Biol.">
        <title>Macronuclear genome sequence of the ciliate Tetrahymena thermophila, a model eukaryote.</title>
        <authorList>
            <person name="Eisen J.A."/>
            <person name="Coyne R.S."/>
            <person name="Wu M."/>
            <person name="Wu D."/>
            <person name="Thiagarajan M."/>
            <person name="Wortman J.R."/>
            <person name="Badger J.H."/>
            <person name="Ren Q."/>
            <person name="Amedeo P."/>
            <person name="Jones K.M."/>
            <person name="Tallon L.J."/>
            <person name="Delcher A.L."/>
            <person name="Salzberg S.L."/>
            <person name="Silva J.C."/>
            <person name="Haas B.J."/>
            <person name="Majoros W.H."/>
            <person name="Farzad M."/>
            <person name="Carlton J.M."/>
            <person name="Smith R.K. Jr."/>
            <person name="Garg J."/>
            <person name="Pearlman R.E."/>
            <person name="Karrer K.M."/>
            <person name="Sun L."/>
            <person name="Manning G."/>
            <person name="Elde N.C."/>
            <person name="Turkewitz A.P."/>
            <person name="Asai D.J."/>
            <person name="Wilkes D.E."/>
            <person name="Wang Y."/>
            <person name="Cai H."/>
            <person name="Collins K."/>
            <person name="Stewart B.A."/>
            <person name="Lee S.R."/>
            <person name="Wilamowska K."/>
            <person name="Weinberg Z."/>
            <person name="Ruzzo W.L."/>
            <person name="Wloga D."/>
            <person name="Gaertig J."/>
            <person name="Frankel J."/>
            <person name="Tsao C.-C."/>
            <person name="Gorovsky M.A."/>
            <person name="Keeling P.J."/>
            <person name="Waller R.F."/>
            <person name="Patron N.J."/>
            <person name="Cherry J.M."/>
            <person name="Stover N.A."/>
            <person name="Krieger C.J."/>
            <person name="del Toro C."/>
            <person name="Ryder H.F."/>
            <person name="Williamson S.C."/>
            <person name="Barbeau R.A."/>
            <person name="Hamilton E.P."/>
            <person name="Orias E."/>
        </authorList>
    </citation>
    <scope>NUCLEOTIDE SEQUENCE [LARGE SCALE GENOMIC DNA]</scope>
    <source>
        <strain evidence="8">SB210</strain>
    </source>
</reference>
<proteinExistence type="predicted"/>
<dbReference type="InterPro" id="IPR011990">
    <property type="entry name" value="TPR-like_helical_dom_sf"/>
</dbReference>
<dbReference type="Pfam" id="PF00069">
    <property type="entry name" value="Pkinase"/>
    <property type="match status" value="1"/>
</dbReference>
<dbReference type="CDD" id="cd00180">
    <property type="entry name" value="PKc"/>
    <property type="match status" value="1"/>
</dbReference>
<dbReference type="Gene3D" id="3.30.200.20">
    <property type="entry name" value="Phosphorylase Kinase, domain 1"/>
    <property type="match status" value="1"/>
</dbReference>
<dbReference type="Pfam" id="PF13181">
    <property type="entry name" value="TPR_8"/>
    <property type="match status" value="1"/>
</dbReference>
<feature type="coiled-coil region" evidence="5">
    <location>
        <begin position="544"/>
        <end position="571"/>
    </location>
</feature>
<dbReference type="Gene3D" id="1.25.40.10">
    <property type="entry name" value="Tetratricopeptide repeat domain"/>
    <property type="match status" value="3"/>
</dbReference>
<dbReference type="Pfam" id="PF00515">
    <property type="entry name" value="TPR_1"/>
    <property type="match status" value="2"/>
</dbReference>
<feature type="repeat" description="TPR" evidence="3">
    <location>
        <begin position="521"/>
        <end position="554"/>
    </location>
</feature>
<dbReference type="OrthoDB" id="10006270at2759"/>
<evidence type="ECO:0000313" key="7">
    <source>
        <dbReference type="EMBL" id="EAR81856.1"/>
    </source>
</evidence>
<keyword evidence="2 3" id="KW-0802">TPR repeat</keyword>
<protein>
    <submittedName>
        <fullName evidence="7">Tetratricopeptide repeat protein</fullName>
    </submittedName>
</protein>
<dbReference type="eggNOG" id="KOG0589">
    <property type="taxonomic scope" value="Eukaryota"/>
</dbReference>
<dbReference type="GO" id="GO:0004672">
    <property type="term" value="F:protein kinase activity"/>
    <property type="evidence" value="ECO:0007669"/>
    <property type="project" value="InterPro"/>
</dbReference>
<dbReference type="SUPFAM" id="SSF56112">
    <property type="entry name" value="Protein kinase-like (PK-like)"/>
    <property type="match status" value="1"/>
</dbReference>
<evidence type="ECO:0000256" key="5">
    <source>
        <dbReference type="SAM" id="Coils"/>
    </source>
</evidence>
<dbReference type="GeneID" id="7844703"/>
<dbReference type="InterPro" id="IPR000719">
    <property type="entry name" value="Prot_kinase_dom"/>
</dbReference>
<dbReference type="SMART" id="SM00028">
    <property type="entry name" value="TPR"/>
    <property type="match status" value="6"/>
</dbReference>
<dbReference type="STRING" id="312017.Q228Z2"/>
<feature type="domain" description="Protein kinase" evidence="6">
    <location>
        <begin position="16"/>
        <end position="281"/>
    </location>
</feature>
<evidence type="ECO:0000313" key="8">
    <source>
        <dbReference type="Proteomes" id="UP000009168"/>
    </source>
</evidence>